<evidence type="ECO:0000313" key="6">
    <source>
        <dbReference type="Proteomes" id="UP001597403"/>
    </source>
</evidence>
<sequence length="460" mass="51229">MSMIETYSTDNRLATVNGEAVKYDAEGNMLVGPLAGQMQNYTFDARNRLVEAGGVQYGYDNENHRTSMNVNGTTTKYVINPEAVLSQVLMETDASGKPTAWYVYGNGLIGRQDANGAYQSYHYDRRGSTLALTDAKGQLTDTYSYGTYGESLGHEGTTEQPFQYNGRDGVMTDPNGLYQMRARYYNPEIKRFVNRDVLSGSIDDGLTMNRYAYVNGNPISYIDPFGLSADGDSWVTTGLSYGADAIPYVGTVKGIQETITGVNYITGEQLSVGDRVANGVGTLTSLIPIPGAKYVGKYGTEGVIDAGSWVLKQFGKTSVDSKVIHETLDYRKVQILKNSRGENLASRKEIRQFKKAWGQAGITINVDKKGKVLTGKFEAGFDYSNGAIWIKKNPSLINLYHEGYHAEQWLAIGKEAYMNLSRLEREEYVYSRVMQNEELFDDNSINHSKEYINDLRLKHR</sequence>
<organism evidence="5 6">
    <name type="scientific">Paenibacillus nicotianae</name>
    <dbReference type="NCBI Taxonomy" id="1526551"/>
    <lineage>
        <taxon>Bacteria</taxon>
        <taxon>Bacillati</taxon>
        <taxon>Bacillota</taxon>
        <taxon>Bacilli</taxon>
        <taxon>Bacillales</taxon>
        <taxon>Paenibacillaceae</taxon>
        <taxon>Paenibacillus</taxon>
    </lineage>
</organism>
<reference evidence="6" key="1">
    <citation type="journal article" date="2019" name="Int. J. Syst. Evol. Microbiol.">
        <title>The Global Catalogue of Microorganisms (GCM) 10K type strain sequencing project: providing services to taxonomists for standard genome sequencing and annotation.</title>
        <authorList>
            <consortium name="The Broad Institute Genomics Platform"/>
            <consortium name="The Broad Institute Genome Sequencing Center for Infectious Disease"/>
            <person name="Wu L."/>
            <person name="Ma J."/>
        </authorList>
    </citation>
    <scope>NUCLEOTIDE SEQUENCE [LARGE SCALE GENOMIC DNA]</scope>
    <source>
        <strain evidence="6">CGMCC 1.15067</strain>
    </source>
</reference>
<feature type="domain" description="Pre-toxin TG" evidence="3">
    <location>
        <begin position="238"/>
        <end position="299"/>
    </location>
</feature>
<dbReference type="Proteomes" id="UP001597403">
    <property type="component" value="Unassembled WGS sequence"/>
</dbReference>
<dbReference type="Pfam" id="PF15640">
    <property type="entry name" value="Tox-MPTase4"/>
    <property type="match status" value="1"/>
</dbReference>
<comment type="subcellular location">
    <subcellularLocation>
        <location evidence="1">Secreted</location>
    </subcellularLocation>
</comment>
<evidence type="ECO:0000256" key="2">
    <source>
        <dbReference type="ARBA" id="ARBA00022525"/>
    </source>
</evidence>
<gene>
    <name evidence="5" type="ORF">ACFSGI_18525</name>
</gene>
<dbReference type="RefSeq" id="WP_204825645.1">
    <property type="nucleotide sequence ID" value="NZ_JBHUGF010000010.1"/>
</dbReference>
<dbReference type="PANTHER" id="PTHR32305">
    <property type="match status" value="1"/>
</dbReference>
<evidence type="ECO:0000256" key="1">
    <source>
        <dbReference type="ARBA" id="ARBA00004613"/>
    </source>
</evidence>
<dbReference type="Pfam" id="PF14449">
    <property type="entry name" value="PT-TG"/>
    <property type="match status" value="1"/>
</dbReference>
<evidence type="ECO:0000259" key="3">
    <source>
        <dbReference type="Pfam" id="PF14449"/>
    </source>
</evidence>
<dbReference type="InterPro" id="IPR050708">
    <property type="entry name" value="T6SS_VgrG/RHS"/>
</dbReference>
<dbReference type="InterPro" id="IPR028912">
    <property type="entry name" value="Tox-MPTase4_dom"/>
</dbReference>
<evidence type="ECO:0000259" key="4">
    <source>
        <dbReference type="Pfam" id="PF15640"/>
    </source>
</evidence>
<dbReference type="Gene3D" id="2.180.10.10">
    <property type="entry name" value="RHS repeat-associated core"/>
    <property type="match status" value="1"/>
</dbReference>
<proteinExistence type="predicted"/>
<protein>
    <submittedName>
        <fullName evidence="5">Zincin-like metallopeptidase toxin domain-containing protein</fullName>
    </submittedName>
</protein>
<dbReference type="InterPro" id="IPR022385">
    <property type="entry name" value="Rhs_assc_core"/>
</dbReference>
<dbReference type="NCBIfam" id="TIGR03696">
    <property type="entry name" value="Rhs_assc_core"/>
    <property type="match status" value="1"/>
</dbReference>
<dbReference type="PANTHER" id="PTHR32305:SF15">
    <property type="entry name" value="PROTEIN RHSA-RELATED"/>
    <property type="match status" value="1"/>
</dbReference>
<evidence type="ECO:0000313" key="5">
    <source>
        <dbReference type="EMBL" id="MFD1991971.1"/>
    </source>
</evidence>
<dbReference type="EMBL" id="JBHUGF010000010">
    <property type="protein sequence ID" value="MFD1991971.1"/>
    <property type="molecule type" value="Genomic_DNA"/>
</dbReference>
<accession>A0ABW4UY80</accession>
<feature type="domain" description="Tox-MPTase4" evidence="4">
    <location>
        <begin position="333"/>
        <end position="458"/>
    </location>
</feature>
<comment type="caution">
    <text evidence="5">The sequence shown here is derived from an EMBL/GenBank/DDBJ whole genome shotgun (WGS) entry which is preliminary data.</text>
</comment>
<name>A0ABW4UY80_9BACL</name>
<dbReference type="InterPro" id="IPR027797">
    <property type="entry name" value="PT-TG_dom"/>
</dbReference>
<keyword evidence="2" id="KW-0964">Secreted</keyword>
<keyword evidence="6" id="KW-1185">Reference proteome</keyword>